<dbReference type="SMART" id="SM00387">
    <property type="entry name" value="HATPase_c"/>
    <property type="match status" value="1"/>
</dbReference>
<dbReference type="GO" id="GO:0005886">
    <property type="term" value="C:plasma membrane"/>
    <property type="evidence" value="ECO:0007669"/>
    <property type="project" value="UniProtKB-SubCell"/>
</dbReference>
<evidence type="ECO:0000256" key="12">
    <source>
        <dbReference type="ARBA" id="ARBA00023012"/>
    </source>
</evidence>
<evidence type="ECO:0000256" key="15">
    <source>
        <dbReference type="SAM" id="MobiDB-lite"/>
    </source>
</evidence>
<dbReference type="InterPro" id="IPR036890">
    <property type="entry name" value="HATPase_C_sf"/>
</dbReference>
<feature type="domain" description="PAS" evidence="18">
    <location>
        <begin position="317"/>
        <end position="353"/>
    </location>
</feature>
<comment type="subcellular location">
    <subcellularLocation>
        <location evidence="2">Cell membrane</location>
        <topology evidence="2">Multi-pass membrane protein</topology>
    </subcellularLocation>
</comment>
<dbReference type="InterPro" id="IPR003594">
    <property type="entry name" value="HATPase_dom"/>
</dbReference>
<comment type="catalytic activity">
    <reaction evidence="1">
        <text>ATP + protein L-histidine = ADP + protein N-phospho-L-histidine.</text>
        <dbReference type="EC" id="2.7.13.3"/>
    </reaction>
</comment>
<feature type="transmembrane region" description="Helical" evidence="16">
    <location>
        <begin position="239"/>
        <end position="260"/>
    </location>
</feature>
<dbReference type="FunFam" id="3.30.565.10:FF:000006">
    <property type="entry name" value="Sensor histidine kinase WalK"/>
    <property type="match status" value="1"/>
</dbReference>
<name>A0A8J3YGQ8_9ACTN</name>
<evidence type="ECO:0000259" key="18">
    <source>
        <dbReference type="PROSITE" id="PS50112"/>
    </source>
</evidence>
<dbReference type="InterPro" id="IPR003661">
    <property type="entry name" value="HisK_dim/P_dom"/>
</dbReference>
<evidence type="ECO:0000256" key="10">
    <source>
        <dbReference type="ARBA" id="ARBA00022840"/>
    </source>
</evidence>
<evidence type="ECO:0000256" key="3">
    <source>
        <dbReference type="ARBA" id="ARBA00012438"/>
    </source>
</evidence>
<dbReference type="PROSITE" id="PS50112">
    <property type="entry name" value="PAS"/>
    <property type="match status" value="1"/>
</dbReference>
<dbReference type="InterPro" id="IPR000014">
    <property type="entry name" value="PAS"/>
</dbReference>
<evidence type="ECO:0000256" key="4">
    <source>
        <dbReference type="ARBA" id="ARBA00022475"/>
    </source>
</evidence>
<dbReference type="InterPro" id="IPR005467">
    <property type="entry name" value="His_kinase_dom"/>
</dbReference>
<keyword evidence="4" id="KW-1003">Cell membrane</keyword>
<dbReference type="Pfam" id="PF05231">
    <property type="entry name" value="MASE1"/>
    <property type="match status" value="1"/>
</dbReference>
<dbReference type="PANTHER" id="PTHR42878">
    <property type="entry name" value="TWO-COMPONENT HISTIDINE KINASE"/>
    <property type="match status" value="1"/>
</dbReference>
<dbReference type="EMBL" id="BOPF01000002">
    <property type="protein sequence ID" value="GIJ43942.1"/>
    <property type="molecule type" value="Genomic_DNA"/>
</dbReference>
<feature type="domain" description="Histidine kinase" evidence="17">
    <location>
        <begin position="430"/>
        <end position="652"/>
    </location>
</feature>
<evidence type="ECO:0000256" key="13">
    <source>
        <dbReference type="ARBA" id="ARBA00023136"/>
    </source>
</evidence>
<dbReference type="EC" id="2.7.13.3" evidence="3"/>
<dbReference type="SMART" id="SM00388">
    <property type="entry name" value="HisKA"/>
    <property type="match status" value="1"/>
</dbReference>
<dbReference type="InterPro" id="IPR050351">
    <property type="entry name" value="BphY/WalK/GraS-like"/>
</dbReference>
<keyword evidence="9" id="KW-0418">Kinase</keyword>
<dbReference type="SUPFAM" id="SSF55785">
    <property type="entry name" value="PYP-like sensor domain (PAS domain)"/>
    <property type="match status" value="1"/>
</dbReference>
<evidence type="ECO:0000256" key="7">
    <source>
        <dbReference type="ARBA" id="ARBA00022692"/>
    </source>
</evidence>
<dbReference type="Gene3D" id="1.10.287.130">
    <property type="match status" value="1"/>
</dbReference>
<dbReference type="InterPro" id="IPR004358">
    <property type="entry name" value="Sig_transdc_His_kin-like_C"/>
</dbReference>
<keyword evidence="8" id="KW-0547">Nucleotide-binding</keyword>
<feature type="transmembrane region" description="Helical" evidence="16">
    <location>
        <begin position="80"/>
        <end position="102"/>
    </location>
</feature>
<proteinExistence type="predicted"/>
<feature type="transmembrane region" description="Helical" evidence="16">
    <location>
        <begin position="123"/>
        <end position="148"/>
    </location>
</feature>
<evidence type="ECO:0000313" key="19">
    <source>
        <dbReference type="EMBL" id="GIJ43942.1"/>
    </source>
</evidence>
<protein>
    <recommendedName>
        <fullName evidence="14">Sensor-like histidine kinase SenX3</fullName>
        <ecNumber evidence="3">2.7.13.3</ecNumber>
    </recommendedName>
</protein>
<organism evidence="19 20">
    <name type="scientific">Virgisporangium aliadipatigenens</name>
    <dbReference type="NCBI Taxonomy" id="741659"/>
    <lineage>
        <taxon>Bacteria</taxon>
        <taxon>Bacillati</taxon>
        <taxon>Actinomycetota</taxon>
        <taxon>Actinomycetes</taxon>
        <taxon>Micromonosporales</taxon>
        <taxon>Micromonosporaceae</taxon>
        <taxon>Virgisporangium</taxon>
    </lineage>
</organism>
<dbReference type="SUPFAM" id="SSF47384">
    <property type="entry name" value="Homodimeric domain of signal transducing histidine kinase"/>
    <property type="match status" value="1"/>
</dbReference>
<evidence type="ECO:0000256" key="9">
    <source>
        <dbReference type="ARBA" id="ARBA00022777"/>
    </source>
</evidence>
<evidence type="ECO:0000256" key="2">
    <source>
        <dbReference type="ARBA" id="ARBA00004651"/>
    </source>
</evidence>
<sequence>MSKRAWPVLRTVGFAALYVAAAYAGRLTVMPGTNLSLVWPAAGVAVVWFATSVRTRWAYLDAGALVAVTLLVNLTTGAPLVLAVAFAAANLIQVWVFLWLFGRLCPHLWGGGGAKRLEHTGELWRLIAAAAASTAVGAALGPTAVWLVSGQYSWLATTVWLTRNTVSIVLIGTLGLRMAFVWPALRRWREIRVPQWRVSEYTALIAASALAYFVAFGVNHGLPLAFPLLMLTVWAGLRLHTTFVVLHDLCVGTAAILFTLHGDGPFADIPSYGVRALVAQAFVGMVAVVGLAIALNRDERDALVGRLSAAEQAASRQAGLMSAIVESTDDGLDVVDPAGRVLLRNPAALSLFGGPTGYAGMTLPDGSPIDESALVAAHGLDVRVGDGRIVQVTAAELGFDPGTGHAAVLMFHDVTAERRHRDELAAFAGVVAHDLLNPLTTVDGWAEDLADLLEKAPPHPAYAGAERSVDRIRRSAARMRGLITDLLGYTTARDGEINPQTVDLRAMVNDITAARVDLATAAGTPVPRFELGELAPLHADPALIRQVLDNLVSNAVKYTAPGATAVVTIGTADGAPGWVEIVVADNGIGIPPGQHEAVFDTFHRAHRASGYTGTGLGLAICKRVVERHGGTIVARDDPGGGTRICFTMPAARNPAAPQQHPETVLSAGILEPATSKRSDDQ</sequence>
<dbReference type="PRINTS" id="PR00344">
    <property type="entry name" value="BCTRLSENSOR"/>
</dbReference>
<evidence type="ECO:0000256" key="14">
    <source>
        <dbReference type="ARBA" id="ARBA00039401"/>
    </source>
</evidence>
<evidence type="ECO:0000256" key="5">
    <source>
        <dbReference type="ARBA" id="ARBA00022553"/>
    </source>
</evidence>
<evidence type="ECO:0000256" key="11">
    <source>
        <dbReference type="ARBA" id="ARBA00022989"/>
    </source>
</evidence>
<dbReference type="PROSITE" id="PS50109">
    <property type="entry name" value="HIS_KIN"/>
    <property type="match status" value="1"/>
</dbReference>
<keyword evidence="11 16" id="KW-1133">Transmembrane helix</keyword>
<feature type="transmembrane region" description="Helical" evidence="16">
    <location>
        <begin position="272"/>
        <end position="295"/>
    </location>
</feature>
<dbReference type="GO" id="GO:0000155">
    <property type="term" value="F:phosphorelay sensor kinase activity"/>
    <property type="evidence" value="ECO:0007669"/>
    <property type="project" value="InterPro"/>
</dbReference>
<dbReference type="GO" id="GO:0000156">
    <property type="term" value="F:phosphorelay response regulator activity"/>
    <property type="evidence" value="ECO:0007669"/>
    <property type="project" value="TreeGrafter"/>
</dbReference>
<keyword evidence="6" id="KW-0808">Transferase</keyword>
<dbReference type="InterPro" id="IPR035965">
    <property type="entry name" value="PAS-like_dom_sf"/>
</dbReference>
<evidence type="ECO:0000313" key="20">
    <source>
        <dbReference type="Proteomes" id="UP000619260"/>
    </source>
</evidence>
<gene>
    <name evidence="19" type="ORF">Val02_08280</name>
</gene>
<dbReference type="AlphaFoldDB" id="A0A8J3YGQ8"/>
<keyword evidence="13 16" id="KW-0472">Membrane</keyword>
<dbReference type="InterPro" id="IPR007895">
    <property type="entry name" value="MASE1"/>
</dbReference>
<evidence type="ECO:0000256" key="6">
    <source>
        <dbReference type="ARBA" id="ARBA00022679"/>
    </source>
</evidence>
<dbReference type="GO" id="GO:0030295">
    <property type="term" value="F:protein kinase activator activity"/>
    <property type="evidence" value="ECO:0007669"/>
    <property type="project" value="TreeGrafter"/>
</dbReference>
<feature type="region of interest" description="Disordered" evidence="15">
    <location>
        <begin position="653"/>
        <end position="681"/>
    </location>
</feature>
<dbReference type="RefSeq" id="WP_239152177.1">
    <property type="nucleotide sequence ID" value="NZ_BOPF01000002.1"/>
</dbReference>
<dbReference type="GO" id="GO:0007234">
    <property type="term" value="P:osmosensory signaling via phosphorelay pathway"/>
    <property type="evidence" value="ECO:0007669"/>
    <property type="project" value="TreeGrafter"/>
</dbReference>
<evidence type="ECO:0000256" key="16">
    <source>
        <dbReference type="SAM" id="Phobius"/>
    </source>
</evidence>
<feature type="transmembrane region" description="Helical" evidence="16">
    <location>
        <begin position="34"/>
        <end position="50"/>
    </location>
</feature>
<keyword evidence="20" id="KW-1185">Reference proteome</keyword>
<keyword evidence="10" id="KW-0067">ATP-binding</keyword>
<keyword evidence="12" id="KW-0902">Two-component regulatory system</keyword>
<evidence type="ECO:0000259" key="17">
    <source>
        <dbReference type="PROSITE" id="PS50109"/>
    </source>
</evidence>
<comment type="caution">
    <text evidence="19">The sequence shown here is derived from an EMBL/GenBank/DDBJ whole genome shotgun (WGS) entry which is preliminary data.</text>
</comment>
<keyword evidence="5" id="KW-0597">Phosphoprotein</keyword>
<dbReference type="Pfam" id="PF02518">
    <property type="entry name" value="HATPase_c"/>
    <property type="match status" value="1"/>
</dbReference>
<dbReference type="Gene3D" id="3.30.565.10">
    <property type="entry name" value="Histidine kinase-like ATPase, C-terminal domain"/>
    <property type="match status" value="1"/>
</dbReference>
<feature type="transmembrane region" description="Helical" evidence="16">
    <location>
        <begin position="201"/>
        <end position="219"/>
    </location>
</feature>
<evidence type="ECO:0000256" key="8">
    <source>
        <dbReference type="ARBA" id="ARBA00022741"/>
    </source>
</evidence>
<reference evidence="19" key="1">
    <citation type="submission" date="2021-01" db="EMBL/GenBank/DDBJ databases">
        <title>Whole genome shotgun sequence of Virgisporangium aliadipatigenens NBRC 105644.</title>
        <authorList>
            <person name="Komaki H."/>
            <person name="Tamura T."/>
        </authorList>
    </citation>
    <scope>NUCLEOTIDE SEQUENCE</scope>
    <source>
        <strain evidence="19">NBRC 105644</strain>
    </source>
</reference>
<dbReference type="Gene3D" id="3.30.450.20">
    <property type="entry name" value="PAS domain"/>
    <property type="match status" value="1"/>
</dbReference>
<dbReference type="InterPro" id="IPR036097">
    <property type="entry name" value="HisK_dim/P_sf"/>
</dbReference>
<dbReference type="PANTHER" id="PTHR42878:SF7">
    <property type="entry name" value="SENSOR HISTIDINE KINASE GLRK"/>
    <property type="match status" value="1"/>
</dbReference>
<keyword evidence="7 16" id="KW-0812">Transmembrane</keyword>
<dbReference type="CDD" id="cd00082">
    <property type="entry name" value="HisKA"/>
    <property type="match status" value="1"/>
</dbReference>
<dbReference type="SUPFAM" id="SSF55874">
    <property type="entry name" value="ATPase domain of HSP90 chaperone/DNA topoisomerase II/histidine kinase"/>
    <property type="match status" value="1"/>
</dbReference>
<dbReference type="GO" id="GO:0005524">
    <property type="term" value="F:ATP binding"/>
    <property type="evidence" value="ECO:0007669"/>
    <property type="project" value="UniProtKB-KW"/>
</dbReference>
<evidence type="ECO:0000256" key="1">
    <source>
        <dbReference type="ARBA" id="ARBA00000085"/>
    </source>
</evidence>
<dbReference type="Pfam" id="PF00512">
    <property type="entry name" value="HisKA"/>
    <property type="match status" value="1"/>
</dbReference>
<feature type="transmembrane region" description="Helical" evidence="16">
    <location>
        <begin position="160"/>
        <end position="180"/>
    </location>
</feature>
<accession>A0A8J3YGQ8</accession>
<dbReference type="Proteomes" id="UP000619260">
    <property type="component" value="Unassembled WGS sequence"/>
</dbReference>